<evidence type="ECO:0000313" key="1">
    <source>
        <dbReference type="EMBL" id="SQC88639.1"/>
    </source>
</evidence>
<organism evidence="1 2">
    <name type="scientific">Klebsiella pneumoniae</name>
    <dbReference type="NCBI Taxonomy" id="573"/>
    <lineage>
        <taxon>Bacteria</taxon>
        <taxon>Pseudomonadati</taxon>
        <taxon>Pseudomonadota</taxon>
        <taxon>Gammaproteobacteria</taxon>
        <taxon>Enterobacterales</taxon>
        <taxon>Enterobacteriaceae</taxon>
        <taxon>Klebsiella/Raoultella group</taxon>
        <taxon>Klebsiella</taxon>
        <taxon>Klebsiella pneumoniae complex</taxon>
    </lineage>
</organism>
<gene>
    <name evidence="1" type="ORF">NCTC9645_06790</name>
</gene>
<dbReference type="EMBL" id="UASO01000012">
    <property type="protein sequence ID" value="SQC88639.1"/>
    <property type="molecule type" value="Genomic_DNA"/>
</dbReference>
<dbReference type="AlphaFoldDB" id="A0A2X3KQA6"/>
<evidence type="ECO:0000313" key="2">
    <source>
        <dbReference type="Proteomes" id="UP000250675"/>
    </source>
</evidence>
<sequence length="46" mass="5251">MVVVMIVPGVHRVEMALRAAAGLVLHLHRGMRNFIFMFQEMQDAVE</sequence>
<protein>
    <submittedName>
        <fullName evidence="1">Uncharacterized protein</fullName>
    </submittedName>
</protein>
<accession>A0A2X3KQA6</accession>
<dbReference type="Proteomes" id="UP000250675">
    <property type="component" value="Unassembled WGS sequence"/>
</dbReference>
<reference evidence="1 2" key="1">
    <citation type="submission" date="2018-06" db="EMBL/GenBank/DDBJ databases">
        <authorList>
            <consortium name="Pathogen Informatics"/>
            <person name="Doyle S."/>
        </authorList>
    </citation>
    <scope>NUCLEOTIDE SEQUENCE [LARGE SCALE GENOMIC DNA]</scope>
    <source>
        <strain evidence="1 2">NCTC9645</strain>
    </source>
</reference>
<name>A0A2X3KQA6_KLEPN</name>
<proteinExistence type="predicted"/>